<evidence type="ECO:0000313" key="2">
    <source>
        <dbReference type="Proteomes" id="UP000187191"/>
    </source>
</evidence>
<dbReference type="Proteomes" id="UP000187191">
    <property type="component" value="Chromosome"/>
</dbReference>
<dbReference type="EMBL" id="CP015588">
    <property type="protein sequence ID" value="APY88214.1"/>
    <property type="molecule type" value="Genomic_DNA"/>
</dbReference>
<reference evidence="1 2" key="1">
    <citation type="submission" date="2016-05" db="EMBL/GenBank/DDBJ databases">
        <authorList>
            <person name="Gu J."/>
        </authorList>
    </citation>
    <scope>NUCLEOTIDE SEQUENCE [LARGE SCALE GENOMIC DNA]</scope>
    <source>
        <strain evidence="1 2">ACCC40021</strain>
    </source>
</reference>
<dbReference type="RefSeq" id="WP_076686189.1">
    <property type="nucleotide sequence ID" value="NZ_CP015588.1"/>
</dbReference>
<gene>
    <name evidence="1" type="ORF">A7J05_23225</name>
</gene>
<sequence length="59" mass="6330">MKGQVDIDAVAAVCAGRNTPAQVEAVARLVDQRAQDDADREHLLDVLGLTTSRRETPDA</sequence>
<proteinExistence type="predicted"/>
<name>A0ABN4VUY2_9ACTN</name>
<keyword evidence="2" id="KW-1185">Reference proteome</keyword>
<protein>
    <submittedName>
        <fullName evidence="1">Uncharacterized protein</fullName>
    </submittedName>
</protein>
<accession>A0ABN4VUY2</accession>
<organism evidence="1 2">
    <name type="scientific">Streptomyces alfalfae</name>
    <dbReference type="NCBI Taxonomy" id="1642299"/>
    <lineage>
        <taxon>Bacteria</taxon>
        <taxon>Bacillati</taxon>
        <taxon>Actinomycetota</taxon>
        <taxon>Actinomycetes</taxon>
        <taxon>Kitasatosporales</taxon>
        <taxon>Streptomycetaceae</taxon>
        <taxon>Streptomyces</taxon>
    </lineage>
</organism>
<evidence type="ECO:0000313" key="1">
    <source>
        <dbReference type="EMBL" id="APY88214.1"/>
    </source>
</evidence>